<evidence type="ECO:0000256" key="5">
    <source>
        <dbReference type="SAM" id="SignalP"/>
    </source>
</evidence>
<dbReference type="InterPro" id="IPR030678">
    <property type="entry name" value="Peptide/Ni-bd"/>
</dbReference>
<dbReference type="Proteomes" id="UP000239181">
    <property type="component" value="Unassembled WGS sequence"/>
</dbReference>
<gene>
    <name evidence="7" type="ORF">CQW29_00360</name>
</gene>
<sequence length="526" mass="57502">MRKIAPLALACALVFGHTVQAATPADTLIVAISLDGIISFDPAESFETVSNSSLINVYQTLVTPDIDDPRKLAPSLATEWQAGSSEHSLLFTLKPGAKFASGNPVTSQDVIYSLTRAVKLNKTPAFILAEFGWTPENIDTQFTPHGDNQIEIRWTTPIGQDLALRLLTSPIASVVDSKLVQQHAQGDDLGNGWLHTHSAGSAAYTISNYVPQQALVLEQNPYAQTPPHLKRVILKSVTDAGSRRLLLENGDADVAYDLGADQFATLKQQGKVNVASFPSSLIYYLGFNTQDKQQPALGNPALWQAARWLVDYKSISEQLLKGQYQVHQTFLPAGFDGALTNEPFHYDVEKAKSILAKAGIKPGTRFALTIVNQPPYSDVAQALQASFAKADIYLDIQPVAEAELWSKMRGRNFQSIFIYWGADYVDANSNASTFAYNVPGGPKTLAWRVGWTIPDLSARTREAAAESDVKKRTALYQQLQTDIQQNSPYVVTLQGQKQVGLGKQIQGAYQGIGVSLLYFDRVSKKS</sequence>
<accession>A0A2S9IH73</accession>
<dbReference type="PANTHER" id="PTHR30290:SF10">
    <property type="entry name" value="PERIPLASMIC OLIGOPEPTIDE-BINDING PROTEIN-RELATED"/>
    <property type="match status" value="1"/>
</dbReference>
<evidence type="ECO:0000256" key="2">
    <source>
        <dbReference type="ARBA" id="ARBA00005695"/>
    </source>
</evidence>
<evidence type="ECO:0000313" key="8">
    <source>
        <dbReference type="Proteomes" id="UP000239181"/>
    </source>
</evidence>
<keyword evidence="3" id="KW-0813">Transport</keyword>
<dbReference type="Gene3D" id="3.90.76.10">
    <property type="entry name" value="Dipeptide-binding Protein, Domain 1"/>
    <property type="match status" value="1"/>
</dbReference>
<feature type="chain" id="PRO_5015534982" evidence="5">
    <location>
        <begin position="22"/>
        <end position="526"/>
    </location>
</feature>
<organism evidence="7 8">
    <name type="scientific">Pantoea coffeiphila</name>
    <dbReference type="NCBI Taxonomy" id="1465635"/>
    <lineage>
        <taxon>Bacteria</taxon>
        <taxon>Pseudomonadati</taxon>
        <taxon>Pseudomonadota</taxon>
        <taxon>Gammaproteobacteria</taxon>
        <taxon>Enterobacterales</taxon>
        <taxon>Erwiniaceae</taxon>
        <taxon>Pantoea</taxon>
    </lineage>
</organism>
<feature type="signal peptide" evidence="5">
    <location>
        <begin position="1"/>
        <end position="21"/>
    </location>
</feature>
<dbReference type="AlphaFoldDB" id="A0A2S9IH73"/>
<dbReference type="SUPFAM" id="SSF53850">
    <property type="entry name" value="Periplasmic binding protein-like II"/>
    <property type="match status" value="1"/>
</dbReference>
<keyword evidence="4 5" id="KW-0732">Signal</keyword>
<reference evidence="7 8" key="1">
    <citation type="submission" date="2017-10" db="EMBL/GenBank/DDBJ databases">
        <title>Draft genome of two endophytic bacteria isolated from 'guarana' Paullinia cupana (Mart.) Ducke.</title>
        <authorList>
            <person name="Siqueira K.A."/>
            <person name="Liotti R.G."/>
            <person name="Mendes T.A."/>
            <person name="Soares M.A."/>
        </authorList>
    </citation>
    <scope>NUCLEOTIDE SEQUENCE [LARGE SCALE GENOMIC DNA]</scope>
    <source>
        <strain evidence="7 8">342</strain>
    </source>
</reference>
<dbReference type="Gene3D" id="3.40.190.10">
    <property type="entry name" value="Periplasmic binding protein-like II"/>
    <property type="match status" value="1"/>
</dbReference>
<dbReference type="OrthoDB" id="9801912at2"/>
<dbReference type="PIRSF" id="PIRSF002741">
    <property type="entry name" value="MppA"/>
    <property type="match status" value="1"/>
</dbReference>
<feature type="domain" description="Solute-binding protein family 5" evidence="6">
    <location>
        <begin position="71"/>
        <end position="438"/>
    </location>
</feature>
<comment type="similarity">
    <text evidence="2">Belongs to the bacterial solute-binding protein 5 family.</text>
</comment>
<dbReference type="GO" id="GO:1904680">
    <property type="term" value="F:peptide transmembrane transporter activity"/>
    <property type="evidence" value="ECO:0007669"/>
    <property type="project" value="TreeGrafter"/>
</dbReference>
<evidence type="ECO:0000256" key="1">
    <source>
        <dbReference type="ARBA" id="ARBA00004196"/>
    </source>
</evidence>
<comment type="subcellular location">
    <subcellularLocation>
        <location evidence="1">Cell envelope</location>
    </subcellularLocation>
</comment>
<dbReference type="GO" id="GO:0030288">
    <property type="term" value="C:outer membrane-bounded periplasmic space"/>
    <property type="evidence" value="ECO:0007669"/>
    <property type="project" value="UniProtKB-ARBA"/>
</dbReference>
<comment type="caution">
    <text evidence="7">The sequence shown here is derived from an EMBL/GenBank/DDBJ whole genome shotgun (WGS) entry which is preliminary data.</text>
</comment>
<dbReference type="Pfam" id="PF00496">
    <property type="entry name" value="SBP_bac_5"/>
    <property type="match status" value="1"/>
</dbReference>
<evidence type="ECO:0000256" key="3">
    <source>
        <dbReference type="ARBA" id="ARBA00022448"/>
    </source>
</evidence>
<dbReference type="GO" id="GO:0015833">
    <property type="term" value="P:peptide transport"/>
    <property type="evidence" value="ECO:0007669"/>
    <property type="project" value="TreeGrafter"/>
</dbReference>
<dbReference type="EMBL" id="PDET01000001">
    <property type="protein sequence ID" value="PRD17124.1"/>
    <property type="molecule type" value="Genomic_DNA"/>
</dbReference>
<evidence type="ECO:0000259" key="6">
    <source>
        <dbReference type="Pfam" id="PF00496"/>
    </source>
</evidence>
<dbReference type="CDD" id="cd08512">
    <property type="entry name" value="PBP2_NikA_DppA_OppA_like_7"/>
    <property type="match status" value="1"/>
</dbReference>
<dbReference type="PANTHER" id="PTHR30290">
    <property type="entry name" value="PERIPLASMIC BINDING COMPONENT OF ABC TRANSPORTER"/>
    <property type="match status" value="1"/>
</dbReference>
<dbReference type="InterPro" id="IPR039424">
    <property type="entry name" value="SBP_5"/>
</dbReference>
<evidence type="ECO:0000313" key="7">
    <source>
        <dbReference type="EMBL" id="PRD17124.1"/>
    </source>
</evidence>
<dbReference type="Gene3D" id="3.10.105.10">
    <property type="entry name" value="Dipeptide-binding Protein, Domain 3"/>
    <property type="match status" value="1"/>
</dbReference>
<proteinExistence type="inferred from homology"/>
<protein>
    <submittedName>
        <fullName evidence="7">ABC transporter substrate-binding protein</fullName>
    </submittedName>
</protein>
<keyword evidence="8" id="KW-1185">Reference proteome</keyword>
<dbReference type="InterPro" id="IPR000914">
    <property type="entry name" value="SBP_5_dom"/>
</dbReference>
<dbReference type="RefSeq" id="WP_105590728.1">
    <property type="nucleotide sequence ID" value="NZ_PDET01000001.1"/>
</dbReference>
<evidence type="ECO:0000256" key="4">
    <source>
        <dbReference type="ARBA" id="ARBA00022729"/>
    </source>
</evidence>
<name>A0A2S9IH73_9GAMM</name>
<dbReference type="GO" id="GO:0043190">
    <property type="term" value="C:ATP-binding cassette (ABC) transporter complex"/>
    <property type="evidence" value="ECO:0007669"/>
    <property type="project" value="InterPro"/>
</dbReference>